<reference evidence="3 4" key="1">
    <citation type="submission" date="2019-08" db="EMBL/GenBank/DDBJ databases">
        <title>Flavobacterium alkalisoli sp. nov., isolated from rhizosphere soil of Suaeda salsa.</title>
        <authorList>
            <person name="Sun J.-Q."/>
            <person name="Xu L."/>
        </authorList>
    </citation>
    <scope>NUCLEOTIDE SEQUENCE [LARGE SCALE GENOMIC DNA]</scope>
    <source>
        <strain evidence="3 4">XS-5</strain>
    </source>
</reference>
<dbReference type="PROSITE" id="PS51257">
    <property type="entry name" value="PROKAR_LIPOPROTEIN"/>
    <property type="match status" value="1"/>
</dbReference>
<keyword evidence="1" id="KW-0472">Membrane</keyword>
<feature type="chain" id="PRO_5022760343" description="DUF4349 domain-containing protein" evidence="2">
    <location>
        <begin position="23"/>
        <end position="185"/>
    </location>
</feature>
<keyword evidence="2" id="KW-0732">Signal</keyword>
<keyword evidence="1" id="KW-0812">Transmembrane</keyword>
<accession>A0A5B9FTP9</accession>
<evidence type="ECO:0000256" key="2">
    <source>
        <dbReference type="SAM" id="SignalP"/>
    </source>
</evidence>
<keyword evidence="4" id="KW-1185">Reference proteome</keyword>
<evidence type="ECO:0000256" key="1">
    <source>
        <dbReference type="SAM" id="Phobius"/>
    </source>
</evidence>
<proteinExistence type="predicted"/>
<keyword evidence="1" id="KW-1133">Transmembrane helix</keyword>
<gene>
    <name evidence="3" type="ORF">FUA48_08405</name>
</gene>
<feature type="transmembrane region" description="Helical" evidence="1">
    <location>
        <begin position="152"/>
        <end position="172"/>
    </location>
</feature>
<dbReference type="EMBL" id="CP042831">
    <property type="protein sequence ID" value="QEE49601.1"/>
    <property type="molecule type" value="Genomic_DNA"/>
</dbReference>
<evidence type="ECO:0008006" key="5">
    <source>
        <dbReference type="Google" id="ProtNLM"/>
    </source>
</evidence>
<dbReference type="AlphaFoldDB" id="A0A5B9FTP9"/>
<dbReference type="OrthoDB" id="1150509at2"/>
<evidence type="ECO:0000313" key="3">
    <source>
        <dbReference type="EMBL" id="QEE49601.1"/>
    </source>
</evidence>
<sequence>MRKIKSTWPILFLFALFFSVLASGCRTQKVLKEEESTVNIDSLTQVISKLTEVNREIKDKASFYFPDVNTGNSDCDSLCNARVREILKSINREIESGNNRYQLLYNEHKKTLEVLADIAATQNVQSTEQTDHLKKESSEIIKEVPVRVIPAFYKYSACFGWVCAFFLINYLISKIKTWLPKKLFT</sequence>
<organism evidence="3 4">
    <name type="scientific">Flavobacterium alkalisoli</name>
    <dbReference type="NCBI Taxonomy" id="2602769"/>
    <lineage>
        <taxon>Bacteria</taxon>
        <taxon>Pseudomonadati</taxon>
        <taxon>Bacteroidota</taxon>
        <taxon>Flavobacteriia</taxon>
        <taxon>Flavobacteriales</taxon>
        <taxon>Flavobacteriaceae</taxon>
        <taxon>Flavobacterium</taxon>
    </lineage>
</organism>
<dbReference type="Proteomes" id="UP000321222">
    <property type="component" value="Chromosome"/>
</dbReference>
<feature type="signal peptide" evidence="2">
    <location>
        <begin position="1"/>
        <end position="22"/>
    </location>
</feature>
<dbReference type="KEGG" id="fak:FUA48_08405"/>
<protein>
    <recommendedName>
        <fullName evidence="5">DUF4349 domain-containing protein</fullName>
    </recommendedName>
</protein>
<evidence type="ECO:0000313" key="4">
    <source>
        <dbReference type="Proteomes" id="UP000321222"/>
    </source>
</evidence>
<name>A0A5B9FTP9_9FLAO</name>
<dbReference type="RefSeq" id="WP_147583109.1">
    <property type="nucleotide sequence ID" value="NZ_CP042831.1"/>
</dbReference>